<dbReference type="InterPro" id="IPR036508">
    <property type="entry name" value="Chitin-bd_dom_sf"/>
</dbReference>
<dbReference type="SUPFAM" id="SSF57625">
    <property type="entry name" value="Invertebrate chitin-binding proteins"/>
    <property type="match status" value="1"/>
</dbReference>
<feature type="transmembrane region" description="Helical" evidence="2">
    <location>
        <begin position="188"/>
        <end position="208"/>
    </location>
</feature>
<feature type="compositionally biased region" description="Basic and acidic residues" evidence="1">
    <location>
        <begin position="149"/>
        <end position="160"/>
    </location>
</feature>
<proteinExistence type="predicted"/>
<sequence length="313" mass="36438">MGFVLTQFKEEDENTLAVVHETWLTWQKKLGLLALLQKPSLVQKALLKREAVDSNKWELFRIKKFFDLCENFEIAQRKVTAAEETSDLQTDAEADDNVILTRKREICRPIRFAENDLDDTSDEELQEYDNLNLQRPPKLPKVNNFEAENTCRSDQQENEKLGTPSSTVSSRSIVSNKDNFEGFIFFNYANWSVMSCASVAFILCVVVVTQSKPSQVYENFENLTFTFDCSDKAVGFYADQEYDCQIFHMCNEQGKRIPHVCANETSFNQEFRICDWEYNFDCSEAEKWCIGSTVLTKNQRHTTFKMRKRNTKE</sequence>
<dbReference type="EMBL" id="JARPUR010000001">
    <property type="protein sequence ID" value="KAK4885726.1"/>
    <property type="molecule type" value="Genomic_DNA"/>
</dbReference>
<evidence type="ECO:0000259" key="3">
    <source>
        <dbReference type="PROSITE" id="PS50940"/>
    </source>
</evidence>
<dbReference type="GO" id="GO:0005576">
    <property type="term" value="C:extracellular region"/>
    <property type="evidence" value="ECO:0007669"/>
    <property type="project" value="InterPro"/>
</dbReference>
<evidence type="ECO:0000256" key="1">
    <source>
        <dbReference type="SAM" id="MobiDB-lite"/>
    </source>
</evidence>
<keyword evidence="2" id="KW-1133">Transmembrane helix</keyword>
<dbReference type="AlphaFoldDB" id="A0AAN7PPB0"/>
<evidence type="ECO:0000256" key="2">
    <source>
        <dbReference type="SAM" id="Phobius"/>
    </source>
</evidence>
<keyword evidence="5" id="KW-1185">Reference proteome</keyword>
<evidence type="ECO:0000313" key="4">
    <source>
        <dbReference type="EMBL" id="KAK4885726.1"/>
    </source>
</evidence>
<feature type="domain" description="Chitin-binding type-2" evidence="3">
    <location>
        <begin position="226"/>
        <end position="284"/>
    </location>
</feature>
<dbReference type="Pfam" id="PF01607">
    <property type="entry name" value="CBM_14"/>
    <property type="match status" value="1"/>
</dbReference>
<keyword evidence="2" id="KW-0812">Transmembrane</keyword>
<feature type="region of interest" description="Disordered" evidence="1">
    <location>
        <begin position="148"/>
        <end position="168"/>
    </location>
</feature>
<comment type="caution">
    <text evidence="4">The sequence shown here is derived from an EMBL/GenBank/DDBJ whole genome shotgun (WGS) entry which is preliminary data.</text>
</comment>
<accession>A0AAN7PPB0</accession>
<reference evidence="5" key="1">
    <citation type="submission" date="2023-01" db="EMBL/GenBank/DDBJ databases">
        <title>Key to firefly adult light organ development and bioluminescence: homeobox transcription factors regulate luciferase expression and transportation to peroxisome.</title>
        <authorList>
            <person name="Fu X."/>
        </authorList>
    </citation>
    <scope>NUCLEOTIDE SEQUENCE [LARGE SCALE GENOMIC DNA]</scope>
</reference>
<dbReference type="InterPro" id="IPR002557">
    <property type="entry name" value="Chitin-bd_dom"/>
</dbReference>
<keyword evidence="2" id="KW-0472">Membrane</keyword>
<dbReference type="Gene3D" id="2.170.140.10">
    <property type="entry name" value="Chitin binding domain"/>
    <property type="match status" value="1"/>
</dbReference>
<dbReference type="PANTHER" id="PTHR22933:SF43">
    <property type="entry name" value="LP10131P"/>
    <property type="match status" value="1"/>
</dbReference>
<dbReference type="PANTHER" id="PTHR22933">
    <property type="entry name" value="FI18007P1-RELATED"/>
    <property type="match status" value="1"/>
</dbReference>
<dbReference type="InterPro" id="IPR052976">
    <property type="entry name" value="Scoloptoxin-like"/>
</dbReference>
<dbReference type="Proteomes" id="UP001353858">
    <property type="component" value="Unassembled WGS sequence"/>
</dbReference>
<dbReference type="PROSITE" id="PS50940">
    <property type="entry name" value="CHIT_BIND_II"/>
    <property type="match status" value="1"/>
</dbReference>
<evidence type="ECO:0000313" key="5">
    <source>
        <dbReference type="Proteomes" id="UP001353858"/>
    </source>
</evidence>
<gene>
    <name evidence="4" type="ORF">RN001_001997</name>
</gene>
<dbReference type="GO" id="GO:0008061">
    <property type="term" value="F:chitin binding"/>
    <property type="evidence" value="ECO:0007669"/>
    <property type="project" value="InterPro"/>
</dbReference>
<name>A0AAN7PPB0_9COLE</name>
<protein>
    <recommendedName>
        <fullName evidence="3">Chitin-binding type-2 domain-containing protein</fullName>
    </recommendedName>
</protein>
<dbReference type="SMART" id="SM00494">
    <property type="entry name" value="ChtBD2"/>
    <property type="match status" value="1"/>
</dbReference>
<organism evidence="4 5">
    <name type="scientific">Aquatica leii</name>
    <dbReference type="NCBI Taxonomy" id="1421715"/>
    <lineage>
        <taxon>Eukaryota</taxon>
        <taxon>Metazoa</taxon>
        <taxon>Ecdysozoa</taxon>
        <taxon>Arthropoda</taxon>
        <taxon>Hexapoda</taxon>
        <taxon>Insecta</taxon>
        <taxon>Pterygota</taxon>
        <taxon>Neoptera</taxon>
        <taxon>Endopterygota</taxon>
        <taxon>Coleoptera</taxon>
        <taxon>Polyphaga</taxon>
        <taxon>Elateriformia</taxon>
        <taxon>Elateroidea</taxon>
        <taxon>Lampyridae</taxon>
        <taxon>Luciolinae</taxon>
        <taxon>Aquatica</taxon>
    </lineage>
</organism>